<dbReference type="AlphaFoldDB" id="A0AAV4RZ08"/>
<organism evidence="1 2">
    <name type="scientific">Caerostris extrusa</name>
    <name type="common">Bark spider</name>
    <name type="synonym">Caerostris bankana</name>
    <dbReference type="NCBI Taxonomy" id="172846"/>
    <lineage>
        <taxon>Eukaryota</taxon>
        <taxon>Metazoa</taxon>
        <taxon>Ecdysozoa</taxon>
        <taxon>Arthropoda</taxon>
        <taxon>Chelicerata</taxon>
        <taxon>Arachnida</taxon>
        <taxon>Araneae</taxon>
        <taxon>Araneomorphae</taxon>
        <taxon>Entelegynae</taxon>
        <taxon>Araneoidea</taxon>
        <taxon>Araneidae</taxon>
        <taxon>Caerostris</taxon>
    </lineage>
</organism>
<reference evidence="1 2" key="1">
    <citation type="submission" date="2021-06" db="EMBL/GenBank/DDBJ databases">
        <title>Caerostris extrusa draft genome.</title>
        <authorList>
            <person name="Kono N."/>
            <person name="Arakawa K."/>
        </authorList>
    </citation>
    <scope>NUCLEOTIDE SEQUENCE [LARGE SCALE GENOMIC DNA]</scope>
</reference>
<dbReference type="EMBL" id="BPLR01008488">
    <property type="protein sequence ID" value="GIY25083.1"/>
    <property type="molecule type" value="Genomic_DNA"/>
</dbReference>
<gene>
    <name evidence="1" type="ORF">CEXT_196521</name>
</gene>
<dbReference type="Proteomes" id="UP001054945">
    <property type="component" value="Unassembled WGS sequence"/>
</dbReference>
<keyword evidence="2" id="KW-1185">Reference proteome</keyword>
<name>A0AAV4RZ08_CAEEX</name>
<evidence type="ECO:0000313" key="2">
    <source>
        <dbReference type="Proteomes" id="UP001054945"/>
    </source>
</evidence>
<accession>A0AAV4RZ08</accession>
<sequence length="116" mass="12935">MGPCKDSPKELQLGAMEMGETWAFLSVSVSHREVSGGVANIWLTFPPKRKDQGMTNGRLGAKKKHSILTDPDSLLLSHSQQVKPKLNRCEKRPLRCPSIRFYSILYSLAVDGSYTD</sequence>
<comment type="caution">
    <text evidence="1">The sequence shown here is derived from an EMBL/GenBank/DDBJ whole genome shotgun (WGS) entry which is preliminary data.</text>
</comment>
<evidence type="ECO:0000313" key="1">
    <source>
        <dbReference type="EMBL" id="GIY25083.1"/>
    </source>
</evidence>
<proteinExistence type="predicted"/>
<protein>
    <submittedName>
        <fullName evidence="1">Uncharacterized protein</fullName>
    </submittedName>
</protein>